<evidence type="ECO:0000256" key="1">
    <source>
        <dbReference type="SAM" id="MobiDB-lite"/>
    </source>
</evidence>
<name>A0AAV9Z8Z6_9AGAR</name>
<reference evidence="2 3" key="1">
    <citation type="journal article" date="2024" name="J Genomics">
        <title>Draft genome sequencing and assembly of Favolaschia claudopus CIRM-BRFM 2984 isolated from oak limbs.</title>
        <authorList>
            <person name="Navarro D."/>
            <person name="Drula E."/>
            <person name="Chaduli D."/>
            <person name="Cazenave R."/>
            <person name="Ahrendt S."/>
            <person name="Wang J."/>
            <person name="Lipzen A."/>
            <person name="Daum C."/>
            <person name="Barry K."/>
            <person name="Grigoriev I.V."/>
            <person name="Favel A."/>
            <person name="Rosso M.N."/>
            <person name="Martin F."/>
        </authorList>
    </citation>
    <scope>NUCLEOTIDE SEQUENCE [LARGE SCALE GENOMIC DNA]</scope>
    <source>
        <strain evidence="2 3">CIRM-BRFM 2984</strain>
    </source>
</reference>
<dbReference type="AlphaFoldDB" id="A0AAV9Z8Z6"/>
<organism evidence="2 3">
    <name type="scientific">Favolaschia claudopus</name>
    <dbReference type="NCBI Taxonomy" id="2862362"/>
    <lineage>
        <taxon>Eukaryota</taxon>
        <taxon>Fungi</taxon>
        <taxon>Dikarya</taxon>
        <taxon>Basidiomycota</taxon>
        <taxon>Agaricomycotina</taxon>
        <taxon>Agaricomycetes</taxon>
        <taxon>Agaricomycetidae</taxon>
        <taxon>Agaricales</taxon>
        <taxon>Marasmiineae</taxon>
        <taxon>Mycenaceae</taxon>
        <taxon>Favolaschia</taxon>
    </lineage>
</organism>
<dbReference type="EMBL" id="JAWWNJ010000183">
    <property type="protein sequence ID" value="KAK6974586.1"/>
    <property type="molecule type" value="Genomic_DNA"/>
</dbReference>
<feature type="region of interest" description="Disordered" evidence="1">
    <location>
        <begin position="1"/>
        <end position="36"/>
    </location>
</feature>
<gene>
    <name evidence="2" type="ORF">R3P38DRAFT_3296652</name>
</gene>
<proteinExistence type="predicted"/>
<sequence length="262" mass="28766">MSQFDSADSAIITISPPTPESMTLAPSSSSPSPPSSCVPIIAPSLRSKVRRVLPDDFKIPEPDAMNDPFTILFDHTFAEITPIVSTRPLPTNDAAVIELLEFELHYGVKCSSCVQAKIRCTRGELGRACYSCVGRGCSDCSFTHLTTLLKSLSFQRDQYLQGECFSLMRAMADDGHDSKWFDLRYETAKRLFYEAAQGALDRFEINRSSASLGFNSFVALAESVHDAAVLARLWASLKECKINPGVLGMIKARVDVLDEGIL</sequence>
<accession>A0AAV9Z8Z6</accession>
<dbReference type="Proteomes" id="UP001362999">
    <property type="component" value="Unassembled WGS sequence"/>
</dbReference>
<comment type="caution">
    <text evidence="2">The sequence shown here is derived from an EMBL/GenBank/DDBJ whole genome shotgun (WGS) entry which is preliminary data.</text>
</comment>
<keyword evidence="3" id="KW-1185">Reference proteome</keyword>
<protein>
    <submittedName>
        <fullName evidence="2">Uncharacterized protein</fullName>
    </submittedName>
</protein>
<evidence type="ECO:0000313" key="2">
    <source>
        <dbReference type="EMBL" id="KAK6974586.1"/>
    </source>
</evidence>
<evidence type="ECO:0000313" key="3">
    <source>
        <dbReference type="Proteomes" id="UP001362999"/>
    </source>
</evidence>